<dbReference type="CDD" id="cd01672">
    <property type="entry name" value="TMPK"/>
    <property type="match status" value="1"/>
</dbReference>
<dbReference type="STRING" id="452.Lspi_1546"/>
<evidence type="ECO:0000256" key="3">
    <source>
        <dbReference type="ARBA" id="ARBA00017144"/>
    </source>
</evidence>
<dbReference type="PANTHER" id="PTHR10344:SF4">
    <property type="entry name" value="UMP-CMP KINASE 2, MITOCHONDRIAL"/>
    <property type="match status" value="1"/>
</dbReference>
<comment type="caution">
    <text evidence="14">The sequence shown here is derived from an EMBL/GenBank/DDBJ whole genome shotgun (WGS) entry which is preliminary data.</text>
</comment>
<dbReference type="GO" id="GO:0005829">
    <property type="term" value="C:cytosol"/>
    <property type="evidence" value="ECO:0007669"/>
    <property type="project" value="TreeGrafter"/>
</dbReference>
<protein>
    <recommendedName>
        <fullName evidence="3 12">Thymidylate kinase</fullName>
        <ecNumber evidence="2 12">2.7.4.9</ecNumber>
    </recommendedName>
    <alternativeName>
        <fullName evidence="9 12">dTMP kinase</fullName>
    </alternativeName>
</protein>
<keyword evidence="5 12" id="KW-0545">Nucleotide biosynthesis</keyword>
<organism evidence="14 15">
    <name type="scientific">Legionella spiritensis</name>
    <dbReference type="NCBI Taxonomy" id="452"/>
    <lineage>
        <taxon>Bacteria</taxon>
        <taxon>Pseudomonadati</taxon>
        <taxon>Pseudomonadota</taxon>
        <taxon>Gammaproteobacteria</taxon>
        <taxon>Legionellales</taxon>
        <taxon>Legionellaceae</taxon>
        <taxon>Legionella</taxon>
    </lineage>
</organism>
<evidence type="ECO:0000256" key="7">
    <source>
        <dbReference type="ARBA" id="ARBA00022777"/>
    </source>
</evidence>
<dbReference type="GO" id="GO:0006233">
    <property type="term" value="P:dTDP biosynthetic process"/>
    <property type="evidence" value="ECO:0007669"/>
    <property type="project" value="InterPro"/>
</dbReference>
<evidence type="ECO:0000256" key="4">
    <source>
        <dbReference type="ARBA" id="ARBA00022679"/>
    </source>
</evidence>
<evidence type="ECO:0000256" key="2">
    <source>
        <dbReference type="ARBA" id="ARBA00012980"/>
    </source>
</evidence>
<accession>A0A0W0Z4G8</accession>
<dbReference type="Pfam" id="PF02223">
    <property type="entry name" value="Thymidylate_kin"/>
    <property type="match status" value="1"/>
</dbReference>
<dbReference type="Proteomes" id="UP000054877">
    <property type="component" value="Unassembled WGS sequence"/>
</dbReference>
<dbReference type="GO" id="GO:0004798">
    <property type="term" value="F:dTMP kinase activity"/>
    <property type="evidence" value="ECO:0007669"/>
    <property type="project" value="UniProtKB-UniRule"/>
</dbReference>
<dbReference type="NCBIfam" id="TIGR00041">
    <property type="entry name" value="DTMP_kinase"/>
    <property type="match status" value="1"/>
</dbReference>
<dbReference type="InterPro" id="IPR018094">
    <property type="entry name" value="Thymidylate_kinase"/>
</dbReference>
<dbReference type="AlphaFoldDB" id="A0A0W0Z4G8"/>
<evidence type="ECO:0000256" key="1">
    <source>
        <dbReference type="ARBA" id="ARBA00009776"/>
    </source>
</evidence>
<comment type="catalytic activity">
    <reaction evidence="10 12">
        <text>dTMP + ATP = dTDP + ADP</text>
        <dbReference type="Rhea" id="RHEA:13517"/>
        <dbReference type="ChEBI" id="CHEBI:30616"/>
        <dbReference type="ChEBI" id="CHEBI:58369"/>
        <dbReference type="ChEBI" id="CHEBI:63528"/>
        <dbReference type="ChEBI" id="CHEBI:456216"/>
        <dbReference type="EC" id="2.7.4.9"/>
    </reaction>
</comment>
<feature type="binding site" evidence="12">
    <location>
        <begin position="11"/>
        <end position="18"/>
    </location>
    <ligand>
        <name>ATP</name>
        <dbReference type="ChEBI" id="CHEBI:30616"/>
    </ligand>
</feature>
<comment type="function">
    <text evidence="11 12">Phosphorylation of dTMP to form dTDP in both de novo and salvage pathways of dTTP synthesis.</text>
</comment>
<keyword evidence="6 12" id="KW-0547">Nucleotide-binding</keyword>
<dbReference type="EC" id="2.7.4.9" evidence="2 12"/>
<evidence type="ECO:0000313" key="15">
    <source>
        <dbReference type="Proteomes" id="UP000054877"/>
    </source>
</evidence>
<evidence type="ECO:0000313" key="14">
    <source>
        <dbReference type="EMBL" id="KTD64027.1"/>
    </source>
</evidence>
<evidence type="ECO:0000256" key="10">
    <source>
        <dbReference type="ARBA" id="ARBA00048743"/>
    </source>
</evidence>
<evidence type="ECO:0000256" key="12">
    <source>
        <dbReference type="HAMAP-Rule" id="MF_00165"/>
    </source>
</evidence>
<sequence length="209" mass="23828">MRPGKFIVVEGLEGAGKSTVIHTLQKYLETKVSNIIITREPGGTRVGEMVRTLIKDHGGEPLDSRTELLLLYAARTQLVEQVIRPALEKGHWIIADRFELSTYAYQGGGRHINRDTIKTISSISLQGFRPDLILFLDIKPQQGLSRVRKRGEYDRIEQESPAFFNDVYDAYHQMIRDMDNVVIIDAHQAQDIVQDLVLRGLEKFMESHV</sequence>
<keyword evidence="4 12" id="KW-0808">Transferase</keyword>
<gene>
    <name evidence="12 14" type="primary">tmk</name>
    <name evidence="14" type="ORF">Lspi_1546</name>
</gene>
<dbReference type="HAMAP" id="MF_00165">
    <property type="entry name" value="Thymidylate_kinase"/>
    <property type="match status" value="1"/>
</dbReference>
<keyword evidence="15" id="KW-1185">Reference proteome</keyword>
<dbReference type="InterPro" id="IPR039430">
    <property type="entry name" value="Thymidylate_kin-like_dom"/>
</dbReference>
<dbReference type="PATRIC" id="fig|452.5.peg.1703"/>
<keyword evidence="8 12" id="KW-0067">ATP-binding</keyword>
<comment type="similarity">
    <text evidence="1 12">Belongs to the thymidylate kinase family.</text>
</comment>
<dbReference type="FunFam" id="3.40.50.300:FF:000225">
    <property type="entry name" value="Thymidylate kinase"/>
    <property type="match status" value="1"/>
</dbReference>
<dbReference type="PANTHER" id="PTHR10344">
    <property type="entry name" value="THYMIDYLATE KINASE"/>
    <property type="match status" value="1"/>
</dbReference>
<name>A0A0W0Z4G8_LEGSP</name>
<evidence type="ECO:0000256" key="6">
    <source>
        <dbReference type="ARBA" id="ARBA00022741"/>
    </source>
</evidence>
<evidence type="ECO:0000256" key="5">
    <source>
        <dbReference type="ARBA" id="ARBA00022727"/>
    </source>
</evidence>
<dbReference type="Gene3D" id="3.40.50.300">
    <property type="entry name" value="P-loop containing nucleotide triphosphate hydrolases"/>
    <property type="match status" value="1"/>
</dbReference>
<dbReference type="InterPro" id="IPR027417">
    <property type="entry name" value="P-loop_NTPase"/>
</dbReference>
<dbReference type="OrthoDB" id="9774907at2"/>
<dbReference type="GO" id="GO:0006235">
    <property type="term" value="P:dTTP biosynthetic process"/>
    <property type="evidence" value="ECO:0007669"/>
    <property type="project" value="UniProtKB-UniRule"/>
</dbReference>
<evidence type="ECO:0000256" key="11">
    <source>
        <dbReference type="ARBA" id="ARBA00057735"/>
    </source>
</evidence>
<dbReference type="RefSeq" id="WP_058483463.1">
    <property type="nucleotide sequence ID" value="NZ_CAAAII010000001.1"/>
</dbReference>
<dbReference type="SUPFAM" id="SSF52540">
    <property type="entry name" value="P-loop containing nucleoside triphosphate hydrolases"/>
    <property type="match status" value="1"/>
</dbReference>
<dbReference type="GO" id="GO:0006227">
    <property type="term" value="P:dUDP biosynthetic process"/>
    <property type="evidence" value="ECO:0007669"/>
    <property type="project" value="TreeGrafter"/>
</dbReference>
<reference evidence="14 15" key="1">
    <citation type="submission" date="2015-11" db="EMBL/GenBank/DDBJ databases">
        <title>Genomic analysis of 38 Legionella species identifies large and diverse effector repertoires.</title>
        <authorList>
            <person name="Burstein D."/>
            <person name="Amaro F."/>
            <person name="Zusman T."/>
            <person name="Lifshitz Z."/>
            <person name="Cohen O."/>
            <person name="Gilbert J.A."/>
            <person name="Pupko T."/>
            <person name="Shuman H.A."/>
            <person name="Segal G."/>
        </authorList>
    </citation>
    <scope>NUCLEOTIDE SEQUENCE [LARGE SCALE GENOMIC DNA]</scope>
    <source>
        <strain evidence="14 15">Mt.St.Helens-9</strain>
    </source>
</reference>
<keyword evidence="7 12" id="KW-0418">Kinase</keyword>
<dbReference type="GO" id="GO:0005524">
    <property type="term" value="F:ATP binding"/>
    <property type="evidence" value="ECO:0007669"/>
    <property type="project" value="UniProtKB-UniRule"/>
</dbReference>
<feature type="domain" description="Thymidylate kinase-like" evidence="13">
    <location>
        <begin position="9"/>
        <end position="195"/>
    </location>
</feature>
<dbReference type="EMBL" id="LNYX01000014">
    <property type="protein sequence ID" value="KTD64027.1"/>
    <property type="molecule type" value="Genomic_DNA"/>
</dbReference>
<proteinExistence type="inferred from homology"/>
<evidence type="ECO:0000259" key="13">
    <source>
        <dbReference type="Pfam" id="PF02223"/>
    </source>
</evidence>
<evidence type="ECO:0000256" key="9">
    <source>
        <dbReference type="ARBA" id="ARBA00029962"/>
    </source>
</evidence>
<evidence type="ECO:0000256" key="8">
    <source>
        <dbReference type="ARBA" id="ARBA00022840"/>
    </source>
</evidence>